<feature type="domain" description="Histidine kinase" evidence="10">
    <location>
        <begin position="275"/>
        <end position="485"/>
    </location>
</feature>
<dbReference type="InterPro" id="IPR005467">
    <property type="entry name" value="His_kinase_dom"/>
</dbReference>
<keyword evidence="7" id="KW-0067">ATP-binding</keyword>
<organism evidence="13 14">
    <name type="scientific">Flavihumibacter solisilvae</name>
    <dbReference type="NCBI Taxonomy" id="1349421"/>
    <lineage>
        <taxon>Bacteria</taxon>
        <taxon>Pseudomonadati</taxon>
        <taxon>Bacteroidota</taxon>
        <taxon>Chitinophagia</taxon>
        <taxon>Chitinophagales</taxon>
        <taxon>Chitinophagaceae</taxon>
        <taxon>Flavihumibacter</taxon>
    </lineage>
</organism>
<evidence type="ECO:0000256" key="7">
    <source>
        <dbReference type="ARBA" id="ARBA00022840"/>
    </source>
</evidence>
<dbReference type="InterPro" id="IPR001789">
    <property type="entry name" value="Sig_transdc_resp-reg_receiver"/>
</dbReference>
<dbReference type="RefSeq" id="WP_039136172.1">
    <property type="nucleotide sequence ID" value="NZ_JSVC01000001.1"/>
</dbReference>
<dbReference type="GO" id="GO:0006355">
    <property type="term" value="P:regulation of DNA-templated transcription"/>
    <property type="evidence" value="ECO:0007669"/>
    <property type="project" value="InterPro"/>
</dbReference>
<feature type="domain" description="PAS" evidence="12">
    <location>
        <begin position="140"/>
        <end position="194"/>
    </location>
</feature>
<dbReference type="Gene3D" id="3.40.50.2300">
    <property type="match status" value="1"/>
</dbReference>
<dbReference type="InterPro" id="IPR035965">
    <property type="entry name" value="PAS-like_dom_sf"/>
</dbReference>
<dbReference type="PRINTS" id="PR00344">
    <property type="entry name" value="BCTRLSENSOR"/>
</dbReference>
<dbReference type="CDD" id="cd00082">
    <property type="entry name" value="HisKA"/>
    <property type="match status" value="1"/>
</dbReference>
<dbReference type="GO" id="GO:0005524">
    <property type="term" value="F:ATP binding"/>
    <property type="evidence" value="ECO:0007669"/>
    <property type="project" value="UniProtKB-KW"/>
</dbReference>
<dbReference type="Proteomes" id="UP000031408">
    <property type="component" value="Unassembled WGS sequence"/>
</dbReference>
<dbReference type="CDD" id="cd00156">
    <property type="entry name" value="REC"/>
    <property type="match status" value="1"/>
</dbReference>
<evidence type="ECO:0000256" key="6">
    <source>
        <dbReference type="ARBA" id="ARBA00022777"/>
    </source>
</evidence>
<reference evidence="13 14" key="1">
    <citation type="submission" date="2014-11" db="EMBL/GenBank/DDBJ databases">
        <title>Genome sequence of Flavihumibacter solisilvae 3-3.</title>
        <authorList>
            <person name="Zhou G."/>
            <person name="Li M."/>
            <person name="Wang G."/>
        </authorList>
    </citation>
    <scope>NUCLEOTIDE SEQUENCE [LARGE SCALE GENOMIC DNA]</scope>
    <source>
        <strain evidence="13 14">3-3</strain>
    </source>
</reference>
<dbReference type="Pfam" id="PF02518">
    <property type="entry name" value="HATPase_c"/>
    <property type="match status" value="1"/>
</dbReference>
<dbReference type="InterPro" id="IPR036097">
    <property type="entry name" value="HisK_dim/P_sf"/>
</dbReference>
<comment type="caution">
    <text evidence="13">The sequence shown here is derived from an EMBL/GenBank/DDBJ whole genome shotgun (WGS) entry which is preliminary data.</text>
</comment>
<dbReference type="InterPro" id="IPR000014">
    <property type="entry name" value="PAS"/>
</dbReference>
<dbReference type="STRING" id="1349421.OI18_00770"/>
<dbReference type="SUPFAM" id="SSF52172">
    <property type="entry name" value="CheY-like"/>
    <property type="match status" value="1"/>
</dbReference>
<name>A0A0C1IQ22_9BACT</name>
<keyword evidence="14" id="KW-1185">Reference proteome</keyword>
<sequence length="486" mass="55270">MSPFLQKKTRILLVDDDQDDYFITSEYIREIEEGQFEIAWANTYQQALSYMKEHAFDIYFVDYRLGAKTGVELLKEAIASKCEEPIILLTGKGNRAIDREAMKLGAFDYLVKSELNTEKLERTIRYALERSSYVNAIKRNERKYRNIFEQSMDAVFIADMDLKFRDVNPAAKNLLGYSTETLYNLELPEIIDDELTSARLRQLLQAGRGINDREVDVKTGSGEKKSCILSASVETDEEGQSYIQGILHDITNLRKNEWLTLQAEKLAATGRLVRTLAHEVRNPLNNITLSAEQMMQEVNDEGSLLYINVIRRNSIRISNIIAELLNSARPTDIELKVICLQNLMEEVMAICADSIRLKQVKVESHILQEPLYVLADMEKLKIAIINIIVNAVEAMEEQPEEGRHLYIRIDRKEGLAIIEVMDSGCGISDENLGRLFEPYYTSKRNGMGLGLASTLNIIQSHKGYIDVNSALGKGTTFTINLPLHQE</sequence>
<keyword evidence="8" id="KW-0902">Two-component regulatory system</keyword>
<keyword evidence="4" id="KW-0808">Transferase</keyword>
<dbReference type="EMBL" id="JSVC01000001">
    <property type="protein sequence ID" value="KIC96325.1"/>
    <property type="molecule type" value="Genomic_DNA"/>
</dbReference>
<evidence type="ECO:0000259" key="12">
    <source>
        <dbReference type="PROSITE" id="PS50112"/>
    </source>
</evidence>
<dbReference type="InterPro" id="IPR036890">
    <property type="entry name" value="HATPase_C_sf"/>
</dbReference>
<evidence type="ECO:0000313" key="13">
    <source>
        <dbReference type="EMBL" id="KIC96325.1"/>
    </source>
</evidence>
<dbReference type="PROSITE" id="PS50110">
    <property type="entry name" value="RESPONSE_REGULATORY"/>
    <property type="match status" value="1"/>
</dbReference>
<dbReference type="SMART" id="SM00448">
    <property type="entry name" value="REC"/>
    <property type="match status" value="1"/>
</dbReference>
<feature type="domain" description="Response regulatory" evidence="11">
    <location>
        <begin position="10"/>
        <end position="127"/>
    </location>
</feature>
<evidence type="ECO:0000256" key="8">
    <source>
        <dbReference type="ARBA" id="ARBA00023012"/>
    </source>
</evidence>
<dbReference type="Gene3D" id="1.10.287.130">
    <property type="match status" value="1"/>
</dbReference>
<keyword evidence="6" id="KW-0418">Kinase</keyword>
<dbReference type="PROSITE" id="PS50112">
    <property type="entry name" value="PAS"/>
    <property type="match status" value="1"/>
</dbReference>
<dbReference type="SMART" id="SM00387">
    <property type="entry name" value="HATPase_c"/>
    <property type="match status" value="1"/>
</dbReference>
<dbReference type="Gene3D" id="3.30.565.10">
    <property type="entry name" value="Histidine kinase-like ATPase, C-terminal domain"/>
    <property type="match status" value="1"/>
</dbReference>
<comment type="catalytic activity">
    <reaction evidence="1">
        <text>ATP + protein L-histidine = ADP + protein N-phospho-L-histidine.</text>
        <dbReference type="EC" id="2.7.13.3"/>
    </reaction>
</comment>
<evidence type="ECO:0000256" key="3">
    <source>
        <dbReference type="ARBA" id="ARBA00022553"/>
    </source>
</evidence>
<evidence type="ECO:0000259" key="10">
    <source>
        <dbReference type="PROSITE" id="PS50109"/>
    </source>
</evidence>
<dbReference type="SUPFAM" id="SSF55785">
    <property type="entry name" value="PYP-like sensor domain (PAS domain)"/>
    <property type="match status" value="1"/>
</dbReference>
<dbReference type="Gene3D" id="3.30.450.20">
    <property type="entry name" value="PAS domain"/>
    <property type="match status" value="1"/>
</dbReference>
<dbReference type="InterPro" id="IPR003661">
    <property type="entry name" value="HisK_dim/P_dom"/>
</dbReference>
<dbReference type="InterPro" id="IPR013767">
    <property type="entry name" value="PAS_fold"/>
</dbReference>
<dbReference type="InterPro" id="IPR003594">
    <property type="entry name" value="HATPase_dom"/>
</dbReference>
<evidence type="ECO:0000256" key="9">
    <source>
        <dbReference type="PROSITE-ProRule" id="PRU00169"/>
    </source>
</evidence>
<dbReference type="NCBIfam" id="TIGR00229">
    <property type="entry name" value="sensory_box"/>
    <property type="match status" value="1"/>
</dbReference>
<protein>
    <recommendedName>
        <fullName evidence="2">histidine kinase</fullName>
        <ecNumber evidence="2">2.7.13.3</ecNumber>
    </recommendedName>
</protein>
<dbReference type="InterPro" id="IPR011006">
    <property type="entry name" value="CheY-like_superfamily"/>
</dbReference>
<dbReference type="EC" id="2.7.13.3" evidence="2"/>
<evidence type="ECO:0000313" key="14">
    <source>
        <dbReference type="Proteomes" id="UP000031408"/>
    </source>
</evidence>
<dbReference type="SUPFAM" id="SSF47384">
    <property type="entry name" value="Homodimeric domain of signal transducing histidine kinase"/>
    <property type="match status" value="1"/>
</dbReference>
<dbReference type="InterPro" id="IPR004358">
    <property type="entry name" value="Sig_transdc_His_kin-like_C"/>
</dbReference>
<dbReference type="PROSITE" id="PS50109">
    <property type="entry name" value="HIS_KIN"/>
    <property type="match status" value="1"/>
</dbReference>
<dbReference type="Pfam" id="PF00072">
    <property type="entry name" value="Response_reg"/>
    <property type="match status" value="1"/>
</dbReference>
<dbReference type="OrthoDB" id="9806995at2"/>
<dbReference type="SUPFAM" id="SSF55874">
    <property type="entry name" value="ATPase domain of HSP90 chaperone/DNA topoisomerase II/histidine kinase"/>
    <property type="match status" value="1"/>
</dbReference>
<dbReference type="Pfam" id="PF00512">
    <property type="entry name" value="HisKA"/>
    <property type="match status" value="1"/>
</dbReference>
<dbReference type="AlphaFoldDB" id="A0A0C1IQ22"/>
<dbReference type="Pfam" id="PF00989">
    <property type="entry name" value="PAS"/>
    <property type="match status" value="1"/>
</dbReference>
<evidence type="ECO:0000256" key="1">
    <source>
        <dbReference type="ARBA" id="ARBA00000085"/>
    </source>
</evidence>
<feature type="modified residue" description="4-aspartylphosphate" evidence="9">
    <location>
        <position position="62"/>
    </location>
</feature>
<dbReference type="CDD" id="cd00130">
    <property type="entry name" value="PAS"/>
    <property type="match status" value="1"/>
</dbReference>
<proteinExistence type="predicted"/>
<evidence type="ECO:0000256" key="5">
    <source>
        <dbReference type="ARBA" id="ARBA00022741"/>
    </source>
</evidence>
<evidence type="ECO:0000256" key="4">
    <source>
        <dbReference type="ARBA" id="ARBA00022679"/>
    </source>
</evidence>
<dbReference type="PANTHER" id="PTHR43065:SF10">
    <property type="entry name" value="PEROXIDE STRESS-ACTIVATED HISTIDINE KINASE MAK3"/>
    <property type="match status" value="1"/>
</dbReference>
<dbReference type="SMART" id="SM00388">
    <property type="entry name" value="HisKA"/>
    <property type="match status" value="1"/>
</dbReference>
<keyword evidence="5" id="KW-0547">Nucleotide-binding</keyword>
<evidence type="ECO:0000259" key="11">
    <source>
        <dbReference type="PROSITE" id="PS50110"/>
    </source>
</evidence>
<dbReference type="GO" id="GO:0000155">
    <property type="term" value="F:phosphorelay sensor kinase activity"/>
    <property type="evidence" value="ECO:0007669"/>
    <property type="project" value="InterPro"/>
</dbReference>
<evidence type="ECO:0000256" key="2">
    <source>
        <dbReference type="ARBA" id="ARBA00012438"/>
    </source>
</evidence>
<accession>A0A0C1IQ22</accession>
<keyword evidence="3 9" id="KW-0597">Phosphoprotein</keyword>
<gene>
    <name evidence="13" type="ORF">OI18_00770</name>
</gene>
<dbReference type="PANTHER" id="PTHR43065">
    <property type="entry name" value="SENSOR HISTIDINE KINASE"/>
    <property type="match status" value="1"/>
</dbReference>
<dbReference type="SMART" id="SM00091">
    <property type="entry name" value="PAS"/>
    <property type="match status" value="1"/>
</dbReference>